<gene>
    <name evidence="3" type="ORF">SAMN04488108_2948</name>
</gene>
<feature type="transmembrane region" description="Helical" evidence="1">
    <location>
        <begin position="131"/>
        <end position="151"/>
    </location>
</feature>
<keyword evidence="1" id="KW-0472">Membrane</keyword>
<name>A0A1M7ZFU2_9BACT</name>
<dbReference type="GO" id="GO:0004792">
    <property type="term" value="F:thiosulfate-cyanide sulfurtransferase activity"/>
    <property type="evidence" value="ECO:0007669"/>
    <property type="project" value="InterPro"/>
</dbReference>
<dbReference type="PROSITE" id="PS00380">
    <property type="entry name" value="RHODANESE_1"/>
    <property type="match status" value="1"/>
</dbReference>
<dbReference type="InterPro" id="IPR001307">
    <property type="entry name" value="Thiosulphate_STrfase_CS"/>
</dbReference>
<dbReference type="PANTHER" id="PTHR43031:SF1">
    <property type="entry name" value="PYRIDINE NUCLEOTIDE-DISULPHIDE OXIDOREDUCTASE"/>
    <property type="match status" value="1"/>
</dbReference>
<reference evidence="4" key="1">
    <citation type="submission" date="2016-12" db="EMBL/GenBank/DDBJ databases">
        <authorList>
            <person name="Varghese N."/>
            <person name="Submissions S."/>
        </authorList>
    </citation>
    <scope>NUCLEOTIDE SEQUENCE [LARGE SCALE GENOMIC DNA]</scope>
    <source>
        <strain evidence="4">DSM 25035</strain>
    </source>
</reference>
<dbReference type="AlphaFoldDB" id="A0A1M7ZFU2"/>
<dbReference type="STRING" id="1073327.SAMN04488108_2948"/>
<dbReference type="CDD" id="cd00158">
    <property type="entry name" value="RHOD"/>
    <property type="match status" value="1"/>
</dbReference>
<keyword evidence="3" id="KW-0808">Transferase</keyword>
<keyword evidence="4" id="KW-1185">Reference proteome</keyword>
<dbReference type="InterPro" id="IPR001763">
    <property type="entry name" value="Rhodanese-like_dom"/>
</dbReference>
<dbReference type="Gene3D" id="3.40.250.10">
    <property type="entry name" value="Rhodanese-like domain"/>
    <property type="match status" value="1"/>
</dbReference>
<evidence type="ECO:0000313" key="4">
    <source>
        <dbReference type="Proteomes" id="UP000184609"/>
    </source>
</evidence>
<dbReference type="Pfam" id="PF00581">
    <property type="entry name" value="Rhodanese"/>
    <property type="match status" value="1"/>
</dbReference>
<feature type="transmembrane region" description="Helical" evidence="1">
    <location>
        <begin position="108"/>
        <end position="125"/>
    </location>
</feature>
<proteinExistence type="predicted"/>
<evidence type="ECO:0000259" key="2">
    <source>
        <dbReference type="PROSITE" id="PS50206"/>
    </source>
</evidence>
<dbReference type="PANTHER" id="PTHR43031">
    <property type="entry name" value="FAD-DEPENDENT OXIDOREDUCTASE"/>
    <property type="match status" value="1"/>
</dbReference>
<accession>A0A1M7ZFU2</accession>
<evidence type="ECO:0000313" key="3">
    <source>
        <dbReference type="EMBL" id="SHO63785.1"/>
    </source>
</evidence>
<dbReference type="Proteomes" id="UP000184609">
    <property type="component" value="Unassembled WGS sequence"/>
</dbReference>
<dbReference type="InterPro" id="IPR036873">
    <property type="entry name" value="Rhodanese-like_dom_sf"/>
</dbReference>
<organism evidence="3 4">
    <name type="scientific">Algoriphagus zhangzhouensis</name>
    <dbReference type="NCBI Taxonomy" id="1073327"/>
    <lineage>
        <taxon>Bacteria</taxon>
        <taxon>Pseudomonadati</taxon>
        <taxon>Bacteroidota</taxon>
        <taxon>Cytophagia</taxon>
        <taxon>Cytophagales</taxon>
        <taxon>Cyclobacteriaceae</taxon>
        <taxon>Algoriphagus</taxon>
    </lineage>
</organism>
<dbReference type="OrthoDB" id="9808735at2"/>
<dbReference type="SUPFAM" id="SSF52821">
    <property type="entry name" value="Rhodanese/Cell cycle control phosphatase"/>
    <property type="match status" value="1"/>
</dbReference>
<dbReference type="SMART" id="SM00450">
    <property type="entry name" value="RHOD"/>
    <property type="match status" value="1"/>
</dbReference>
<dbReference type="InterPro" id="IPR050229">
    <property type="entry name" value="GlpE_sulfurtransferase"/>
</dbReference>
<keyword evidence="1" id="KW-1133">Transmembrane helix</keyword>
<protein>
    <submittedName>
        <fullName evidence="3">Rhodanese-related sulfurtransferase</fullName>
    </submittedName>
</protein>
<evidence type="ECO:0000256" key="1">
    <source>
        <dbReference type="SAM" id="Phobius"/>
    </source>
</evidence>
<dbReference type="Gene3D" id="6.10.140.1340">
    <property type="match status" value="1"/>
</dbReference>
<feature type="domain" description="Rhodanese" evidence="2">
    <location>
        <begin position="14"/>
        <end position="98"/>
    </location>
</feature>
<dbReference type="RefSeq" id="WP_073572586.1">
    <property type="nucleotide sequence ID" value="NZ_FRXN01000004.1"/>
</dbReference>
<dbReference type="EMBL" id="FRXN01000004">
    <property type="protein sequence ID" value="SHO63785.1"/>
    <property type="molecule type" value="Genomic_DNA"/>
</dbReference>
<dbReference type="PROSITE" id="PS50206">
    <property type="entry name" value="RHODANESE_3"/>
    <property type="match status" value="1"/>
</dbReference>
<sequence>MDRISNHEAQSQLINKTAVIIDVREPGEFIEYHIPGALNIPSSNYQKSFFSSFENINIYLVCQSGNRATGVGSQLIADGFSKVKILENHMDSIQQPVQIKGWSIDRQFRMTLGLLLAIFLILYSFGINNALVIPIILCVGLIFTSIIDRCFMRMGIARLPWNKNRQ</sequence>
<keyword evidence="1" id="KW-0812">Transmembrane</keyword>